<sequence>MDDLVEENPRPPLDLVDIVLEDDRWEDAGLPAMAERAARAVGDWLELGEFQVVVLGCDDARIAALNAEFRGKRKPTNVLSWPAIEFGPREPGSHPDLPEIEELGDVAISYDTCQREATAQGKPFADHTTHLLVHAILHLAGYDHIDDLDAKTMEDGERAILSRLGIPDPYLEHET</sequence>
<dbReference type="Gene3D" id="3.40.390.30">
    <property type="entry name" value="Metalloproteases ('zincins'), catalytic domain"/>
    <property type="match status" value="1"/>
</dbReference>
<dbReference type="Proteomes" id="UP001595721">
    <property type="component" value="Unassembled WGS sequence"/>
</dbReference>
<keyword evidence="9" id="KW-1185">Reference proteome</keyword>
<keyword evidence="6 7" id="KW-0862">Zinc</keyword>
<comment type="subcellular location">
    <subcellularLocation>
        <location evidence="7">Cytoplasm</location>
    </subcellularLocation>
</comment>
<keyword evidence="4 7" id="KW-0255">Endonuclease</keyword>
<evidence type="ECO:0000256" key="5">
    <source>
        <dbReference type="ARBA" id="ARBA00022801"/>
    </source>
</evidence>
<comment type="similarity">
    <text evidence="1 7">Belongs to the endoribonuclease YbeY family.</text>
</comment>
<dbReference type="PANTHER" id="PTHR46986:SF1">
    <property type="entry name" value="ENDORIBONUCLEASE YBEY, CHLOROPLASTIC"/>
    <property type="match status" value="1"/>
</dbReference>
<comment type="caution">
    <text evidence="8">The sequence shown here is derived from an EMBL/GenBank/DDBJ whole genome shotgun (WGS) entry which is preliminary data.</text>
</comment>
<reference evidence="9" key="1">
    <citation type="journal article" date="2019" name="Int. J. Syst. Evol. Microbiol.">
        <title>The Global Catalogue of Microorganisms (GCM) 10K type strain sequencing project: providing services to taxonomists for standard genome sequencing and annotation.</title>
        <authorList>
            <consortium name="The Broad Institute Genomics Platform"/>
            <consortium name="The Broad Institute Genome Sequencing Center for Infectious Disease"/>
            <person name="Wu L."/>
            <person name="Ma J."/>
        </authorList>
    </citation>
    <scope>NUCLEOTIDE SEQUENCE [LARGE SCALE GENOMIC DNA]</scope>
    <source>
        <strain evidence="9">KCTC 42899</strain>
    </source>
</reference>
<accession>A0ABV7R8Q4</accession>
<feature type="binding site" evidence="7">
    <location>
        <position position="138"/>
    </location>
    <ligand>
        <name>Zn(2+)</name>
        <dbReference type="ChEBI" id="CHEBI:29105"/>
        <note>catalytic</note>
    </ligand>
</feature>
<dbReference type="PANTHER" id="PTHR46986">
    <property type="entry name" value="ENDORIBONUCLEASE YBEY, CHLOROPLASTIC"/>
    <property type="match status" value="1"/>
</dbReference>
<dbReference type="SUPFAM" id="SSF55486">
    <property type="entry name" value="Metalloproteases ('zincins'), catalytic domain"/>
    <property type="match status" value="1"/>
</dbReference>
<evidence type="ECO:0000313" key="9">
    <source>
        <dbReference type="Proteomes" id="UP001595721"/>
    </source>
</evidence>
<dbReference type="RefSeq" id="WP_374422205.1">
    <property type="nucleotide sequence ID" value="NZ_JBHRXJ010000014.1"/>
</dbReference>
<dbReference type="NCBIfam" id="TIGR00043">
    <property type="entry name" value="rRNA maturation RNase YbeY"/>
    <property type="match status" value="1"/>
</dbReference>
<dbReference type="InterPro" id="IPR020549">
    <property type="entry name" value="YbeY_CS"/>
</dbReference>
<comment type="cofactor">
    <cofactor evidence="7">
        <name>Zn(2+)</name>
        <dbReference type="ChEBI" id="CHEBI:29105"/>
    </cofactor>
    <text evidence="7">Binds 1 zinc ion.</text>
</comment>
<dbReference type="InterPro" id="IPR023091">
    <property type="entry name" value="MetalPrtase_cat_dom_sf_prd"/>
</dbReference>
<keyword evidence="7" id="KW-0963">Cytoplasm</keyword>
<proteinExistence type="inferred from homology"/>
<dbReference type="EMBL" id="JBHRXJ010000014">
    <property type="protein sequence ID" value="MFC3529762.1"/>
    <property type="molecule type" value="Genomic_DNA"/>
</dbReference>
<feature type="binding site" evidence="7">
    <location>
        <position position="134"/>
    </location>
    <ligand>
        <name>Zn(2+)</name>
        <dbReference type="ChEBI" id="CHEBI:29105"/>
        <note>catalytic</note>
    </ligand>
</feature>
<gene>
    <name evidence="7 8" type="primary">ybeY</name>
    <name evidence="8" type="ORF">ACFOMH_16415</name>
</gene>
<dbReference type="EC" id="3.1.-.-" evidence="7"/>
<keyword evidence="5 7" id="KW-0378">Hydrolase</keyword>
<keyword evidence="7" id="KW-0698">rRNA processing</keyword>
<dbReference type="InterPro" id="IPR002036">
    <property type="entry name" value="YbeY"/>
</dbReference>
<feature type="binding site" evidence="7">
    <location>
        <position position="144"/>
    </location>
    <ligand>
        <name>Zn(2+)</name>
        <dbReference type="ChEBI" id="CHEBI:29105"/>
        <note>catalytic</note>
    </ligand>
</feature>
<evidence type="ECO:0000256" key="4">
    <source>
        <dbReference type="ARBA" id="ARBA00022759"/>
    </source>
</evidence>
<dbReference type="PROSITE" id="PS01306">
    <property type="entry name" value="UPF0054"/>
    <property type="match status" value="1"/>
</dbReference>
<evidence type="ECO:0000313" key="8">
    <source>
        <dbReference type="EMBL" id="MFC3529762.1"/>
    </source>
</evidence>
<name>A0ABV7R8Q4_9RHOB</name>
<evidence type="ECO:0000256" key="3">
    <source>
        <dbReference type="ARBA" id="ARBA00022723"/>
    </source>
</evidence>
<keyword evidence="7" id="KW-0690">Ribosome biogenesis</keyword>
<organism evidence="8 9">
    <name type="scientific">Paracoccus mangrovi</name>
    <dbReference type="NCBI Taxonomy" id="1715645"/>
    <lineage>
        <taxon>Bacteria</taxon>
        <taxon>Pseudomonadati</taxon>
        <taxon>Pseudomonadota</taxon>
        <taxon>Alphaproteobacteria</taxon>
        <taxon>Rhodobacterales</taxon>
        <taxon>Paracoccaceae</taxon>
        <taxon>Paracoccus</taxon>
    </lineage>
</organism>
<comment type="function">
    <text evidence="7">Single strand-specific metallo-endoribonuclease involved in late-stage 70S ribosome quality control and in maturation of the 3' terminus of the 16S rRNA.</text>
</comment>
<evidence type="ECO:0000256" key="7">
    <source>
        <dbReference type="HAMAP-Rule" id="MF_00009"/>
    </source>
</evidence>
<protein>
    <recommendedName>
        <fullName evidence="7">Endoribonuclease YbeY</fullName>
        <ecNumber evidence="7">3.1.-.-</ecNumber>
    </recommendedName>
</protein>
<evidence type="ECO:0000256" key="6">
    <source>
        <dbReference type="ARBA" id="ARBA00022833"/>
    </source>
</evidence>
<keyword evidence="3 7" id="KW-0479">Metal-binding</keyword>
<evidence type="ECO:0000256" key="1">
    <source>
        <dbReference type="ARBA" id="ARBA00010875"/>
    </source>
</evidence>
<evidence type="ECO:0000256" key="2">
    <source>
        <dbReference type="ARBA" id="ARBA00022722"/>
    </source>
</evidence>
<keyword evidence="2 7" id="KW-0540">Nuclease</keyword>
<dbReference type="Pfam" id="PF02130">
    <property type="entry name" value="YbeY"/>
    <property type="match status" value="1"/>
</dbReference>
<dbReference type="HAMAP" id="MF_00009">
    <property type="entry name" value="Endoribonucl_YbeY"/>
    <property type="match status" value="1"/>
</dbReference>